<feature type="region of interest" description="Disordered" evidence="1">
    <location>
        <begin position="333"/>
        <end position="377"/>
    </location>
</feature>
<sequence>MPNDIHEYRRDTFGIQRNDGEDVECREPINELDQASFQALVLDQITRIQEQNELIKTRVIQLEKEQEDFYLSTSRRLDNGFREVEKCTKEMSSIKEVFKEIVGIMTGDRVQFLDHSSENVTSEEAQAISSSQLLAENFANHRRRQFNDYIHDRRVLERDECPSTLEVKREEDAAWRQDCTTSQQSSFQGHEPDQDLEYSNSHIPTNYRLNRAIHTVTDVAREYFEGLRGQPSVMYLERRYGTHWRSKPSERTFFAKRMQIINKINDIKENPERYGMPPGISRKQAIRVVENVRLGNNSFYGHSTRMTLNQLYIYLTKKMDKTEDYNLTLKEHGKPRRDLLSRERLKDSNNTSATQTTEPGIDERSRAGETNHGESNS</sequence>
<proteinExistence type="predicted"/>
<dbReference type="InterPro" id="IPR052146">
    <property type="entry name" value="HOT1"/>
</dbReference>
<organism evidence="3 4">
    <name type="scientific">Lachancea fermentati</name>
    <name type="common">Zygosaccharomyces fermentati</name>
    <dbReference type="NCBI Taxonomy" id="4955"/>
    <lineage>
        <taxon>Eukaryota</taxon>
        <taxon>Fungi</taxon>
        <taxon>Dikarya</taxon>
        <taxon>Ascomycota</taxon>
        <taxon>Saccharomycotina</taxon>
        <taxon>Saccharomycetes</taxon>
        <taxon>Saccharomycetales</taxon>
        <taxon>Saccharomycetaceae</taxon>
        <taxon>Lachancea</taxon>
    </lineage>
</organism>
<dbReference type="PANTHER" id="PTHR37784">
    <property type="entry name" value="PROTEIN MSN1"/>
    <property type="match status" value="1"/>
</dbReference>
<keyword evidence="4" id="KW-1185">Reference proteome</keyword>
<dbReference type="STRING" id="4955.A0A1G4MA63"/>
<dbReference type="InterPro" id="IPR022210">
    <property type="entry name" value="TF_GCR1-like"/>
</dbReference>
<feature type="compositionally biased region" description="Basic and acidic residues" evidence="1">
    <location>
        <begin position="361"/>
        <end position="377"/>
    </location>
</feature>
<feature type="compositionally biased region" description="Polar residues" evidence="1">
    <location>
        <begin position="348"/>
        <end position="358"/>
    </location>
</feature>
<dbReference type="GO" id="GO:0000981">
    <property type="term" value="F:DNA-binding transcription factor activity, RNA polymerase II-specific"/>
    <property type="evidence" value="ECO:0007669"/>
    <property type="project" value="TreeGrafter"/>
</dbReference>
<name>A0A1G4MA63_LACFM</name>
<reference evidence="3 4" key="1">
    <citation type="submission" date="2016-03" db="EMBL/GenBank/DDBJ databases">
        <authorList>
            <person name="Devillers H."/>
        </authorList>
    </citation>
    <scope>NUCLEOTIDE SEQUENCE [LARGE SCALE GENOMIC DNA]</scope>
    <source>
        <strain evidence="3">CBS 6772</strain>
    </source>
</reference>
<gene>
    <name evidence="3" type="ORF">LAFE_0C09736G</name>
</gene>
<evidence type="ECO:0000256" key="1">
    <source>
        <dbReference type="SAM" id="MobiDB-lite"/>
    </source>
</evidence>
<feature type="region of interest" description="Disordered" evidence="1">
    <location>
        <begin position="172"/>
        <end position="201"/>
    </location>
</feature>
<feature type="compositionally biased region" description="Polar residues" evidence="1">
    <location>
        <begin position="178"/>
        <end position="188"/>
    </location>
</feature>
<evidence type="ECO:0000313" key="4">
    <source>
        <dbReference type="Proteomes" id="UP000190831"/>
    </source>
</evidence>
<dbReference type="Pfam" id="PF12550">
    <property type="entry name" value="GCR1_C"/>
    <property type="match status" value="1"/>
</dbReference>
<dbReference type="GO" id="GO:0000978">
    <property type="term" value="F:RNA polymerase II cis-regulatory region sequence-specific DNA binding"/>
    <property type="evidence" value="ECO:0007669"/>
    <property type="project" value="TreeGrafter"/>
</dbReference>
<dbReference type="OMA" id="RRYGSTW"/>
<dbReference type="PANTHER" id="PTHR37784:SF4">
    <property type="entry name" value="TRANSCRIPTION FACTOR-LIKE PROTEIN EUC1"/>
    <property type="match status" value="1"/>
</dbReference>
<dbReference type="AlphaFoldDB" id="A0A1G4MA63"/>
<dbReference type="GO" id="GO:0060963">
    <property type="term" value="P:positive regulation of ribosomal protein gene transcription by RNA polymerase II"/>
    <property type="evidence" value="ECO:0007669"/>
    <property type="project" value="TreeGrafter"/>
</dbReference>
<evidence type="ECO:0000313" key="3">
    <source>
        <dbReference type="EMBL" id="SCW00687.1"/>
    </source>
</evidence>
<protein>
    <submittedName>
        <fullName evidence="3">LAFE_0C09736g1_1</fullName>
    </submittedName>
</protein>
<dbReference type="Proteomes" id="UP000190831">
    <property type="component" value="Chromosome C"/>
</dbReference>
<feature type="domain" description="Transcription activator GCR1-like" evidence="2">
    <location>
        <begin position="207"/>
        <end position="293"/>
    </location>
</feature>
<dbReference type="OrthoDB" id="428577at2759"/>
<feature type="compositionally biased region" description="Basic and acidic residues" evidence="1">
    <location>
        <begin position="333"/>
        <end position="347"/>
    </location>
</feature>
<accession>A0A1G4MA63</accession>
<evidence type="ECO:0000259" key="2">
    <source>
        <dbReference type="Pfam" id="PF12550"/>
    </source>
</evidence>
<dbReference type="EMBL" id="LT598485">
    <property type="protein sequence ID" value="SCW00687.1"/>
    <property type="molecule type" value="Genomic_DNA"/>
</dbReference>